<dbReference type="InterPro" id="IPR026444">
    <property type="entry name" value="Secre_tail"/>
</dbReference>
<dbReference type="Proteomes" id="UP001300692">
    <property type="component" value="Unassembled WGS sequence"/>
</dbReference>
<gene>
    <name evidence="2" type="ORF">N7U62_11140</name>
</gene>
<dbReference type="NCBIfam" id="TIGR04183">
    <property type="entry name" value="Por_Secre_tail"/>
    <property type="match status" value="1"/>
</dbReference>
<protein>
    <submittedName>
        <fullName evidence="2">T9SS type A sorting domain-containing protein</fullName>
    </submittedName>
</protein>
<proteinExistence type="predicted"/>
<reference evidence="2 3" key="1">
    <citation type="submission" date="2022-10" db="EMBL/GenBank/DDBJ databases">
        <title>Comparative genomics and taxonomic characterization of three novel marine species of genus Reichenbachiella exhibiting antioxidant and polysaccharide degradation activities.</title>
        <authorList>
            <person name="Muhammad N."/>
            <person name="Lee Y.-J."/>
            <person name="Ko J."/>
            <person name="Kim S.-G."/>
        </authorList>
    </citation>
    <scope>NUCLEOTIDE SEQUENCE [LARGE SCALE GENOMIC DNA]</scope>
    <source>
        <strain evidence="2 3">ABR2-5</strain>
    </source>
</reference>
<evidence type="ECO:0000313" key="2">
    <source>
        <dbReference type="EMBL" id="MCV9387222.1"/>
    </source>
</evidence>
<evidence type="ECO:0000313" key="3">
    <source>
        <dbReference type="Proteomes" id="UP001300692"/>
    </source>
</evidence>
<comment type="caution">
    <text evidence="2">The sequence shown here is derived from an EMBL/GenBank/DDBJ whole genome shotgun (WGS) entry which is preliminary data.</text>
</comment>
<accession>A0ABT3CU49</accession>
<name>A0ABT3CU49_9BACT</name>
<feature type="domain" description="Secretion system C-terminal sorting" evidence="1">
    <location>
        <begin position="141"/>
        <end position="209"/>
    </location>
</feature>
<dbReference type="Pfam" id="PF18962">
    <property type="entry name" value="Por_Secre_tail"/>
    <property type="match status" value="1"/>
</dbReference>
<evidence type="ECO:0000259" key="1">
    <source>
        <dbReference type="Pfam" id="PF18962"/>
    </source>
</evidence>
<dbReference type="RefSeq" id="WP_264138048.1">
    <property type="nucleotide sequence ID" value="NZ_JAOYOD010000001.1"/>
</dbReference>
<keyword evidence="3" id="KW-1185">Reference proteome</keyword>
<sequence>MSKRKVWLVVSVLWGLGTILAAREVISNHRPDWWVQEGAMLEETVSSQSFHLDKRSDGNYFVWSASEFEGAVLFEMQIKSAADADFRTLESWHAHQDSYEYKLKPHHLLSEYRLKVVGENEAVSYSETVELQPGEADELMLYPNPTRGNVKITGPEILSYQLVDVRGNVLVTGNPSANMEVEMVVSAELFRSEDGLYFLKCQTTHGSQVIQVKKI</sequence>
<organism evidence="2 3">
    <name type="scientific">Reichenbachiella ulvae</name>
    <dbReference type="NCBI Taxonomy" id="2980104"/>
    <lineage>
        <taxon>Bacteria</taxon>
        <taxon>Pseudomonadati</taxon>
        <taxon>Bacteroidota</taxon>
        <taxon>Cytophagia</taxon>
        <taxon>Cytophagales</taxon>
        <taxon>Reichenbachiellaceae</taxon>
        <taxon>Reichenbachiella</taxon>
    </lineage>
</organism>
<dbReference type="EMBL" id="JAOYOD010000001">
    <property type="protein sequence ID" value="MCV9387222.1"/>
    <property type="molecule type" value="Genomic_DNA"/>
</dbReference>